<evidence type="ECO:0000256" key="1">
    <source>
        <dbReference type="SAM" id="Phobius"/>
    </source>
</evidence>
<dbReference type="EMBL" id="ML975173">
    <property type="protein sequence ID" value="KAF1809379.1"/>
    <property type="molecule type" value="Genomic_DNA"/>
</dbReference>
<sequence length="411" mass="47761">MGPTAPRPPAFLKELRTGHEPLVTRVQHLLGRPRRIQTIVLGFLAFIAFLFFTRFPHRHGRSKPAEPSGFMSHLLQAAGQERHRMELGTEIPIPESATPWPSNYTRIVVIPHSKGENISWIYTELREVPTAIYEMDNPVAPFHVPQNKGREAMAYLTYIIDNYNKLPDTVLFFHSHRTAWHNNILLNLDSAETIKRLSDERVVRLGYMNARCQWEPGCPNWLHLDRPEIDYDAYNKPEEAEFNVTVWRELFPDELPPPALSAPCCAQFAVSRRRIHARPRSQYMHLRKWLIETVLTDHISGRVFEYIWQYIFTGHSEVCPSESSCYCDGFGICFGGDKKLKEWMSLLKQREGLLMKLKRIDEGEKTVRGKKSDLEKEVRRLDGELEYSKRKAFERGQDPMNRAMEAEKVFG</sequence>
<accession>A0A6G1FUN6</accession>
<dbReference type="RefSeq" id="XP_033531010.1">
    <property type="nucleotide sequence ID" value="XM_033680154.1"/>
</dbReference>
<dbReference type="GeneID" id="54420724"/>
<gene>
    <name evidence="2 4" type="ORF">P152DRAFT_461565</name>
</gene>
<keyword evidence="1" id="KW-1133">Transmembrane helix</keyword>
<protein>
    <submittedName>
        <fullName evidence="2 4">Uncharacterized protein</fullName>
    </submittedName>
</protein>
<dbReference type="InterPro" id="IPR021838">
    <property type="entry name" value="DUF3431"/>
</dbReference>
<keyword evidence="1" id="KW-0472">Membrane</keyword>
<keyword evidence="3" id="KW-1185">Reference proteome</keyword>
<reference evidence="2 4" key="1">
    <citation type="submission" date="2020-01" db="EMBL/GenBank/DDBJ databases">
        <authorList>
            <consortium name="DOE Joint Genome Institute"/>
            <person name="Haridas S."/>
            <person name="Albert R."/>
            <person name="Binder M."/>
            <person name="Bloem J."/>
            <person name="Labutti K."/>
            <person name="Salamov A."/>
            <person name="Andreopoulos B."/>
            <person name="Baker S.E."/>
            <person name="Barry K."/>
            <person name="Bills G."/>
            <person name="Bluhm B.H."/>
            <person name="Cannon C."/>
            <person name="Castanera R."/>
            <person name="Culley D.E."/>
            <person name="Daum C."/>
            <person name="Ezra D."/>
            <person name="Gonzalez J.B."/>
            <person name="Henrissat B."/>
            <person name="Kuo A."/>
            <person name="Liang C."/>
            <person name="Lipzen A."/>
            <person name="Lutzoni F."/>
            <person name="Magnuson J."/>
            <person name="Mondo S."/>
            <person name="Nolan M."/>
            <person name="Ohm R."/>
            <person name="Pangilinan J."/>
            <person name="Park H.-J."/>
            <person name="Ramirez L."/>
            <person name="Alfaro M."/>
            <person name="Sun H."/>
            <person name="Tritt A."/>
            <person name="Yoshinaga Y."/>
            <person name="Zwiers L.-H."/>
            <person name="Turgeon B.G."/>
            <person name="Goodwin S.B."/>
            <person name="Spatafora J.W."/>
            <person name="Crous P.W."/>
            <person name="Grigoriev I.V."/>
        </authorList>
    </citation>
    <scope>NUCLEOTIDE SEQUENCE</scope>
    <source>
        <strain evidence="2 4">CBS 781.70</strain>
    </source>
</reference>
<reference evidence="4" key="2">
    <citation type="submission" date="2020-04" db="EMBL/GenBank/DDBJ databases">
        <authorList>
            <consortium name="NCBI Genome Project"/>
        </authorList>
    </citation>
    <scope>NUCLEOTIDE SEQUENCE</scope>
    <source>
        <strain evidence="4">CBS 781.70</strain>
    </source>
</reference>
<evidence type="ECO:0000313" key="2">
    <source>
        <dbReference type="EMBL" id="KAF1809379.1"/>
    </source>
</evidence>
<dbReference type="Pfam" id="PF11913">
    <property type="entry name" value="DUF3431"/>
    <property type="match status" value="1"/>
</dbReference>
<evidence type="ECO:0000313" key="4">
    <source>
        <dbReference type="RefSeq" id="XP_033531010.1"/>
    </source>
</evidence>
<keyword evidence="1" id="KW-0812">Transmembrane</keyword>
<organism evidence="2">
    <name type="scientific">Eremomyces bilateralis CBS 781.70</name>
    <dbReference type="NCBI Taxonomy" id="1392243"/>
    <lineage>
        <taxon>Eukaryota</taxon>
        <taxon>Fungi</taxon>
        <taxon>Dikarya</taxon>
        <taxon>Ascomycota</taxon>
        <taxon>Pezizomycotina</taxon>
        <taxon>Dothideomycetes</taxon>
        <taxon>Dothideomycetes incertae sedis</taxon>
        <taxon>Eremomycetales</taxon>
        <taxon>Eremomycetaceae</taxon>
        <taxon>Eremomyces</taxon>
    </lineage>
</organism>
<proteinExistence type="predicted"/>
<dbReference type="OrthoDB" id="426718at2759"/>
<evidence type="ECO:0000313" key="3">
    <source>
        <dbReference type="Proteomes" id="UP000504638"/>
    </source>
</evidence>
<name>A0A6G1FUN6_9PEZI</name>
<dbReference type="Proteomes" id="UP000504638">
    <property type="component" value="Unplaced"/>
</dbReference>
<dbReference type="AlphaFoldDB" id="A0A6G1FUN6"/>
<dbReference type="PANTHER" id="PTHR37490:SF3">
    <property type="entry name" value="DUF3431 DOMAIN CONTAINING PROTEIN"/>
    <property type="match status" value="1"/>
</dbReference>
<feature type="transmembrane region" description="Helical" evidence="1">
    <location>
        <begin position="36"/>
        <end position="53"/>
    </location>
</feature>
<dbReference type="PANTHER" id="PTHR37490">
    <property type="entry name" value="EXPRESSED PROTEIN"/>
    <property type="match status" value="1"/>
</dbReference>
<reference evidence="4" key="3">
    <citation type="submission" date="2025-04" db="UniProtKB">
        <authorList>
            <consortium name="RefSeq"/>
        </authorList>
    </citation>
    <scope>IDENTIFICATION</scope>
    <source>
        <strain evidence="4">CBS 781.70</strain>
    </source>
</reference>